<accession>A0ABS6V4G8</accession>
<keyword evidence="3" id="KW-1185">Reference proteome</keyword>
<protein>
    <submittedName>
        <fullName evidence="2">Metalloregulator ArsR/SmtB family transcription factor</fullName>
    </submittedName>
</protein>
<feature type="domain" description="HTH arsR-type" evidence="1">
    <location>
        <begin position="1"/>
        <end position="93"/>
    </location>
</feature>
<dbReference type="InterPro" id="IPR050508">
    <property type="entry name" value="Methyltransf_Superfamily"/>
</dbReference>
<proteinExistence type="predicted"/>
<dbReference type="EMBL" id="JAHVAH010000001">
    <property type="protein sequence ID" value="MBW0144448.1"/>
    <property type="molecule type" value="Genomic_DNA"/>
</dbReference>
<dbReference type="SMART" id="SM00418">
    <property type="entry name" value="HTH_ARSR"/>
    <property type="match status" value="1"/>
</dbReference>
<dbReference type="InterPro" id="IPR001845">
    <property type="entry name" value="HTH_ArsR_DNA-bd_dom"/>
</dbReference>
<dbReference type="PANTHER" id="PTHR42912">
    <property type="entry name" value="METHYLTRANSFERASE"/>
    <property type="match status" value="1"/>
</dbReference>
<dbReference type="CDD" id="cd00090">
    <property type="entry name" value="HTH_ARSR"/>
    <property type="match status" value="1"/>
</dbReference>
<dbReference type="PROSITE" id="PS50987">
    <property type="entry name" value="HTH_ARSR_2"/>
    <property type="match status" value="1"/>
</dbReference>
<dbReference type="NCBIfam" id="NF033788">
    <property type="entry name" value="HTH_metalloreg"/>
    <property type="match status" value="1"/>
</dbReference>
<dbReference type="Pfam" id="PF08241">
    <property type="entry name" value="Methyltransf_11"/>
    <property type="match status" value="1"/>
</dbReference>
<gene>
    <name evidence="2" type="ORF">KTQ36_03955</name>
</gene>
<name>A0ABS6V4G8_9SPHN</name>
<dbReference type="InterPro" id="IPR011991">
    <property type="entry name" value="ArsR-like_HTH"/>
</dbReference>
<dbReference type="Proteomes" id="UP000698028">
    <property type="component" value="Unassembled WGS sequence"/>
</dbReference>
<dbReference type="PANTHER" id="PTHR42912:SF93">
    <property type="entry name" value="N6-ADENOSINE-METHYLTRANSFERASE TMT1A"/>
    <property type="match status" value="1"/>
</dbReference>
<evidence type="ECO:0000313" key="2">
    <source>
        <dbReference type="EMBL" id="MBW0144448.1"/>
    </source>
</evidence>
<dbReference type="InterPro" id="IPR013216">
    <property type="entry name" value="Methyltransf_11"/>
</dbReference>
<sequence>MSKKAGLSATFHALSDISRLRILMLVRSMELTVGEVAQVLGQSQPRVSRHVRILDDAGLVRRRKEGSWTFIEATGSAPLDAFFYEQASSDDVEIFTADMGRLQSIRAERADAASRWFDSRTERFERLRALHAPEREVEDAVVATLGKTLGTLVDIGTGTGRMIELLAARADKVIGIDRSPDMLRLARVRIDEAGVGNAQLRQGDMTALPLKDGSADTVILHLVLHYAHSPSAALQEAARLLRPGGRLLIVDFTAHDREELRRDHGHQRLGFSDERVTDYCTAAGLSLQDMHTIEGDPLSIRLWTAKAPGRARTRKKEAA</sequence>
<evidence type="ECO:0000313" key="3">
    <source>
        <dbReference type="Proteomes" id="UP000698028"/>
    </source>
</evidence>
<evidence type="ECO:0000259" key="1">
    <source>
        <dbReference type="PROSITE" id="PS50987"/>
    </source>
</evidence>
<organism evidence="2 3">
    <name type="scientific">Sphingomicrobium clamense</name>
    <dbReference type="NCBI Taxonomy" id="2851013"/>
    <lineage>
        <taxon>Bacteria</taxon>
        <taxon>Pseudomonadati</taxon>
        <taxon>Pseudomonadota</taxon>
        <taxon>Alphaproteobacteria</taxon>
        <taxon>Sphingomonadales</taxon>
        <taxon>Sphingomonadaceae</taxon>
        <taxon>Sphingomicrobium</taxon>
    </lineage>
</organism>
<reference evidence="2 3" key="1">
    <citation type="submission" date="2021-07" db="EMBL/GenBank/DDBJ databases">
        <title>The draft genome sequence of Sphingomicrobium sp. B8.</title>
        <authorList>
            <person name="Mu L."/>
        </authorList>
    </citation>
    <scope>NUCLEOTIDE SEQUENCE [LARGE SCALE GENOMIC DNA]</scope>
    <source>
        <strain evidence="2 3">B8</strain>
    </source>
</reference>
<dbReference type="RefSeq" id="WP_218632444.1">
    <property type="nucleotide sequence ID" value="NZ_JAHVAH010000001.1"/>
</dbReference>
<dbReference type="Pfam" id="PF01022">
    <property type="entry name" value="HTH_5"/>
    <property type="match status" value="1"/>
</dbReference>
<dbReference type="CDD" id="cd02440">
    <property type="entry name" value="AdoMet_MTases"/>
    <property type="match status" value="1"/>
</dbReference>
<comment type="caution">
    <text evidence="2">The sequence shown here is derived from an EMBL/GenBank/DDBJ whole genome shotgun (WGS) entry which is preliminary data.</text>
</comment>